<keyword evidence="3" id="KW-1185">Reference proteome</keyword>
<dbReference type="AlphaFoldDB" id="A0AAV5U8N5"/>
<comment type="caution">
    <text evidence="2">The sequence shown here is derived from an EMBL/GenBank/DDBJ whole genome shotgun (WGS) entry which is preliminary data.</text>
</comment>
<gene>
    <name evidence="2" type="ORF">PENTCL1PPCAC_25403</name>
</gene>
<organism evidence="2 3">
    <name type="scientific">Pristionchus entomophagus</name>
    <dbReference type="NCBI Taxonomy" id="358040"/>
    <lineage>
        <taxon>Eukaryota</taxon>
        <taxon>Metazoa</taxon>
        <taxon>Ecdysozoa</taxon>
        <taxon>Nematoda</taxon>
        <taxon>Chromadorea</taxon>
        <taxon>Rhabditida</taxon>
        <taxon>Rhabditina</taxon>
        <taxon>Diplogasteromorpha</taxon>
        <taxon>Diplogasteroidea</taxon>
        <taxon>Neodiplogasteridae</taxon>
        <taxon>Pristionchus</taxon>
    </lineage>
</organism>
<evidence type="ECO:0000256" key="1">
    <source>
        <dbReference type="SAM" id="MobiDB-lite"/>
    </source>
</evidence>
<name>A0AAV5U8N5_9BILA</name>
<protein>
    <submittedName>
        <fullName evidence="2">Uncharacterized protein</fullName>
    </submittedName>
</protein>
<dbReference type="Proteomes" id="UP001432027">
    <property type="component" value="Unassembled WGS sequence"/>
</dbReference>
<reference evidence="2" key="1">
    <citation type="submission" date="2023-10" db="EMBL/GenBank/DDBJ databases">
        <title>Genome assembly of Pristionchus species.</title>
        <authorList>
            <person name="Yoshida K."/>
            <person name="Sommer R.J."/>
        </authorList>
    </citation>
    <scope>NUCLEOTIDE SEQUENCE</scope>
    <source>
        <strain evidence="2">RS0144</strain>
    </source>
</reference>
<dbReference type="EMBL" id="BTSX01000006">
    <property type="protein sequence ID" value="GMT03229.1"/>
    <property type="molecule type" value="Genomic_DNA"/>
</dbReference>
<accession>A0AAV5U8N5</accession>
<feature type="region of interest" description="Disordered" evidence="1">
    <location>
        <begin position="1"/>
        <end position="51"/>
    </location>
</feature>
<sequence length="149" mass="16332">AALETGNEEEEIHNDTVSKEDPPPTDPASPTVRISVDSEQDVPSDIAIVDDSHVAGYALETDNDEDNEEVEDERRLVTRMSPSLIQMAHYEAVVDANMSNASDLTTHISTTMGERLLSGSRGRLCHRILVADSNSSARYVVWHPRSSGE</sequence>
<feature type="compositionally biased region" description="Basic and acidic residues" evidence="1">
    <location>
        <begin position="13"/>
        <end position="22"/>
    </location>
</feature>
<feature type="non-terminal residue" evidence="2">
    <location>
        <position position="1"/>
    </location>
</feature>
<evidence type="ECO:0000313" key="3">
    <source>
        <dbReference type="Proteomes" id="UP001432027"/>
    </source>
</evidence>
<proteinExistence type="predicted"/>
<evidence type="ECO:0000313" key="2">
    <source>
        <dbReference type="EMBL" id="GMT03229.1"/>
    </source>
</evidence>
<feature type="compositionally biased region" description="Acidic residues" evidence="1">
    <location>
        <begin position="1"/>
        <end position="12"/>
    </location>
</feature>